<gene>
    <name evidence="1" type="ORF">MCHLDSM_00318</name>
</gene>
<dbReference type="EMBL" id="JYNL01000003">
    <property type="protein sequence ID" value="KMO83666.1"/>
    <property type="molecule type" value="Genomic_DNA"/>
</dbReference>
<evidence type="ECO:0000313" key="2">
    <source>
        <dbReference type="Proteomes" id="UP000036513"/>
    </source>
</evidence>
<name>A0A0J6ZFU2_9MYCO</name>
<sequence length="76" mass="8931">MAKTVTLRLSDSAYEAVKQYAEADRQSMNAWIETVLDAEDMRRRCEAHDQWMREHPDVAAFSEAWADRNLDELTKR</sequence>
<protein>
    <recommendedName>
        <fullName evidence="3">HicB family protein</fullName>
    </recommendedName>
</protein>
<accession>A0A0J6ZFU2</accession>
<dbReference type="GO" id="GO:0006355">
    <property type="term" value="P:regulation of DNA-templated transcription"/>
    <property type="evidence" value="ECO:0007669"/>
    <property type="project" value="InterPro"/>
</dbReference>
<dbReference type="Proteomes" id="UP000036513">
    <property type="component" value="Unassembled WGS sequence"/>
</dbReference>
<proteinExistence type="predicted"/>
<dbReference type="Gene3D" id="1.10.1220.10">
    <property type="entry name" value="Met repressor-like"/>
    <property type="match status" value="1"/>
</dbReference>
<dbReference type="PATRIC" id="fig|37916.4.peg.351"/>
<dbReference type="AlphaFoldDB" id="A0A0J6ZFU2"/>
<dbReference type="InterPro" id="IPR010985">
    <property type="entry name" value="Ribbon_hlx_hlx"/>
</dbReference>
<comment type="caution">
    <text evidence="1">The sequence shown here is derived from an EMBL/GenBank/DDBJ whole genome shotgun (WGS) entry which is preliminary data.</text>
</comment>
<reference evidence="1 2" key="1">
    <citation type="journal article" date="2015" name="Genome Biol. Evol.">
        <title>Characterization of Three Mycobacterium spp. with Potential Use in Bioremediation by Genome Sequencing and Comparative Genomics.</title>
        <authorList>
            <person name="Das S."/>
            <person name="Pettersson B.M."/>
            <person name="Behra P.R."/>
            <person name="Ramesh M."/>
            <person name="Dasgupta S."/>
            <person name="Bhattacharya A."/>
            <person name="Kirsebom L.A."/>
        </authorList>
    </citation>
    <scope>NUCLEOTIDE SEQUENCE [LARGE SCALE GENOMIC DNA]</scope>
    <source>
        <strain evidence="1 2">DSM 43826</strain>
    </source>
</reference>
<evidence type="ECO:0000313" key="1">
    <source>
        <dbReference type="EMBL" id="KMO83666.1"/>
    </source>
</evidence>
<organism evidence="1 2">
    <name type="scientific">Mycolicibacterium chlorophenolicum</name>
    <dbReference type="NCBI Taxonomy" id="37916"/>
    <lineage>
        <taxon>Bacteria</taxon>
        <taxon>Bacillati</taxon>
        <taxon>Actinomycetota</taxon>
        <taxon>Actinomycetes</taxon>
        <taxon>Mycobacteriales</taxon>
        <taxon>Mycobacteriaceae</taxon>
        <taxon>Mycolicibacterium</taxon>
    </lineage>
</organism>
<dbReference type="RefSeq" id="WP_048468570.1">
    <property type="nucleotide sequence ID" value="NZ_JYNL01000003.1"/>
</dbReference>
<keyword evidence="2" id="KW-1185">Reference proteome</keyword>
<dbReference type="STRING" id="37916.MCHLDSM_00318"/>
<dbReference type="SUPFAM" id="SSF47598">
    <property type="entry name" value="Ribbon-helix-helix"/>
    <property type="match status" value="1"/>
</dbReference>
<dbReference type="InterPro" id="IPR013321">
    <property type="entry name" value="Arc_rbn_hlx_hlx"/>
</dbReference>
<evidence type="ECO:0008006" key="3">
    <source>
        <dbReference type="Google" id="ProtNLM"/>
    </source>
</evidence>